<name>A0A0F9CFU5_9ZZZZ</name>
<comment type="caution">
    <text evidence="2">The sequence shown here is derived from an EMBL/GenBank/DDBJ whole genome shotgun (WGS) entry which is preliminary data.</text>
</comment>
<feature type="domain" description="Ribbon-helix-helix protein CopG" evidence="1">
    <location>
        <begin position="1"/>
        <end position="26"/>
    </location>
</feature>
<protein>
    <recommendedName>
        <fullName evidence="1">Ribbon-helix-helix protein CopG domain-containing protein</fullName>
    </recommendedName>
</protein>
<gene>
    <name evidence="2" type="ORF">LCGC14_2671820</name>
</gene>
<dbReference type="Pfam" id="PF01402">
    <property type="entry name" value="RHH_1"/>
    <property type="match status" value="1"/>
</dbReference>
<sequence>RIAALTKTTGMSRPEIIRQAIRFALDAAKGKS</sequence>
<proteinExistence type="predicted"/>
<reference evidence="2" key="1">
    <citation type="journal article" date="2015" name="Nature">
        <title>Complex archaea that bridge the gap between prokaryotes and eukaryotes.</title>
        <authorList>
            <person name="Spang A."/>
            <person name="Saw J.H."/>
            <person name="Jorgensen S.L."/>
            <person name="Zaremba-Niedzwiedzka K."/>
            <person name="Martijn J."/>
            <person name="Lind A.E."/>
            <person name="van Eijk R."/>
            <person name="Schleper C."/>
            <person name="Guy L."/>
            <person name="Ettema T.J."/>
        </authorList>
    </citation>
    <scope>NUCLEOTIDE SEQUENCE</scope>
</reference>
<feature type="non-terminal residue" evidence="2">
    <location>
        <position position="1"/>
    </location>
</feature>
<dbReference type="AlphaFoldDB" id="A0A0F9CFU5"/>
<dbReference type="InterPro" id="IPR002145">
    <property type="entry name" value="CopG"/>
</dbReference>
<organism evidence="2">
    <name type="scientific">marine sediment metagenome</name>
    <dbReference type="NCBI Taxonomy" id="412755"/>
    <lineage>
        <taxon>unclassified sequences</taxon>
        <taxon>metagenomes</taxon>
        <taxon>ecological metagenomes</taxon>
    </lineage>
</organism>
<evidence type="ECO:0000313" key="2">
    <source>
        <dbReference type="EMBL" id="KKK95536.1"/>
    </source>
</evidence>
<accession>A0A0F9CFU5</accession>
<dbReference type="EMBL" id="LAZR01046870">
    <property type="protein sequence ID" value="KKK95536.1"/>
    <property type="molecule type" value="Genomic_DNA"/>
</dbReference>
<dbReference type="GO" id="GO:0006355">
    <property type="term" value="P:regulation of DNA-templated transcription"/>
    <property type="evidence" value="ECO:0007669"/>
    <property type="project" value="InterPro"/>
</dbReference>
<evidence type="ECO:0000259" key="1">
    <source>
        <dbReference type="Pfam" id="PF01402"/>
    </source>
</evidence>